<dbReference type="CDD" id="cd23703">
    <property type="entry name" value="mS26_PET12"/>
    <property type="match status" value="1"/>
</dbReference>
<dbReference type="EMBL" id="CH408157">
    <property type="protein sequence ID" value="EDK38835.2"/>
    <property type="molecule type" value="Genomic_DNA"/>
</dbReference>
<dbReference type="AlphaFoldDB" id="A5DI32"/>
<dbReference type="FunCoup" id="A5DI32">
    <property type="interactions" value="116"/>
</dbReference>
<dbReference type="eggNOG" id="ENOG502QTCF">
    <property type="taxonomic scope" value="Eukaryota"/>
</dbReference>
<evidence type="ECO:0008006" key="5">
    <source>
        <dbReference type="Google" id="ProtNLM"/>
    </source>
</evidence>
<dbReference type="OrthoDB" id="5223508at2759"/>
<dbReference type="VEuPathDB" id="FungiDB:PGUG_02933"/>
<feature type="region of interest" description="Disordered" evidence="2">
    <location>
        <begin position="25"/>
        <end position="51"/>
    </location>
</feature>
<dbReference type="GeneID" id="5127241"/>
<dbReference type="HOGENOM" id="CLU_079416_0_0_1"/>
<feature type="coiled-coil region" evidence="1">
    <location>
        <begin position="111"/>
        <end position="145"/>
    </location>
</feature>
<evidence type="ECO:0000313" key="4">
    <source>
        <dbReference type="Proteomes" id="UP000001997"/>
    </source>
</evidence>
<name>A5DI32_PICGU</name>
<dbReference type="InterPro" id="IPR058940">
    <property type="entry name" value="mS26_fungi"/>
</dbReference>
<dbReference type="Pfam" id="PF26163">
    <property type="entry name" value="mS26"/>
    <property type="match status" value="1"/>
</dbReference>
<evidence type="ECO:0000313" key="3">
    <source>
        <dbReference type="EMBL" id="EDK38835.2"/>
    </source>
</evidence>
<accession>A5DI32</accession>
<dbReference type="RefSeq" id="XP_001485204.2">
    <property type="nucleotide sequence ID" value="XM_001485154.1"/>
</dbReference>
<evidence type="ECO:0000256" key="2">
    <source>
        <dbReference type="SAM" id="MobiDB-lite"/>
    </source>
</evidence>
<dbReference type="OMA" id="VGYADNI"/>
<protein>
    <recommendedName>
        <fullName evidence="5">37S ribosomal protein, mitochondrial</fullName>
    </recommendedName>
</protein>
<dbReference type="KEGG" id="pgu:PGUG_02933"/>
<dbReference type="InParanoid" id="A5DI32"/>
<dbReference type="STRING" id="294746.A5DI32"/>
<proteinExistence type="predicted"/>
<organism evidence="3 4">
    <name type="scientific">Meyerozyma guilliermondii (strain ATCC 6260 / CBS 566 / DSM 6381 / JCM 1539 / NBRC 10279 / NRRL Y-324)</name>
    <name type="common">Yeast</name>
    <name type="synonym">Candida guilliermondii</name>
    <dbReference type="NCBI Taxonomy" id="294746"/>
    <lineage>
        <taxon>Eukaryota</taxon>
        <taxon>Fungi</taxon>
        <taxon>Dikarya</taxon>
        <taxon>Ascomycota</taxon>
        <taxon>Saccharomycotina</taxon>
        <taxon>Pichiomycetes</taxon>
        <taxon>Debaryomycetaceae</taxon>
        <taxon>Meyerozyma</taxon>
    </lineage>
</organism>
<keyword evidence="4" id="KW-1185">Reference proteome</keyword>
<dbReference type="Proteomes" id="UP000001997">
    <property type="component" value="Unassembled WGS sequence"/>
</dbReference>
<sequence length="299" mass="34311">MGKRALKYGGKSGILPEVRPVFRRYPIIPQPPSDTTNQGYADGVPLPSKKGFKFEREPIQRPVITVEERIKQNIDSQAPKEPIDESKLSTDELWRLKRNEIRREHLREAYLKEAERLKRIDELKAKREEKRLREAKQQTVHEESEATRLTLPTIDSYLEGPIMRPRTEEEEALKAEQRLLNRKGQELSLKEKKATELLELYHAAANFITTEEELERAIEDAFDVNVSKFESHQMVVENKLSGYSHAFSSIQANEALITDEVLGEIDGQPGLSTVKSTLDSEIERLKRQAKMVINQGGEP</sequence>
<evidence type="ECO:0000256" key="1">
    <source>
        <dbReference type="SAM" id="Coils"/>
    </source>
</evidence>
<keyword evidence="1" id="KW-0175">Coiled coil</keyword>
<gene>
    <name evidence="3" type="ORF">PGUG_02933</name>
</gene>
<reference evidence="3 4" key="1">
    <citation type="journal article" date="2009" name="Nature">
        <title>Evolution of pathogenicity and sexual reproduction in eight Candida genomes.</title>
        <authorList>
            <person name="Butler G."/>
            <person name="Rasmussen M.D."/>
            <person name="Lin M.F."/>
            <person name="Santos M.A."/>
            <person name="Sakthikumar S."/>
            <person name="Munro C.A."/>
            <person name="Rheinbay E."/>
            <person name="Grabherr M."/>
            <person name="Forche A."/>
            <person name="Reedy J.L."/>
            <person name="Agrafioti I."/>
            <person name="Arnaud M.B."/>
            <person name="Bates S."/>
            <person name="Brown A.J."/>
            <person name="Brunke S."/>
            <person name="Costanzo M.C."/>
            <person name="Fitzpatrick D.A."/>
            <person name="de Groot P.W."/>
            <person name="Harris D."/>
            <person name="Hoyer L.L."/>
            <person name="Hube B."/>
            <person name="Klis F.M."/>
            <person name="Kodira C."/>
            <person name="Lennard N."/>
            <person name="Logue M.E."/>
            <person name="Martin R."/>
            <person name="Neiman A.M."/>
            <person name="Nikolaou E."/>
            <person name="Quail M.A."/>
            <person name="Quinn J."/>
            <person name="Santos M.C."/>
            <person name="Schmitzberger F.F."/>
            <person name="Sherlock G."/>
            <person name="Shah P."/>
            <person name="Silverstein K.A."/>
            <person name="Skrzypek M.S."/>
            <person name="Soll D."/>
            <person name="Staggs R."/>
            <person name="Stansfield I."/>
            <person name="Stumpf M.P."/>
            <person name="Sudbery P.E."/>
            <person name="Srikantha T."/>
            <person name="Zeng Q."/>
            <person name="Berman J."/>
            <person name="Berriman M."/>
            <person name="Heitman J."/>
            <person name="Gow N.A."/>
            <person name="Lorenz M.C."/>
            <person name="Birren B.W."/>
            <person name="Kellis M."/>
            <person name="Cuomo C.A."/>
        </authorList>
    </citation>
    <scope>NUCLEOTIDE SEQUENCE [LARGE SCALE GENOMIC DNA]</scope>
    <source>
        <strain evidence="4">ATCC 6260 / CBS 566 / DSM 6381 / JCM 1539 / NBRC 10279 / NRRL Y-324</strain>
    </source>
</reference>